<evidence type="ECO:0000313" key="3">
    <source>
        <dbReference type="EMBL" id="WPX10124.1"/>
    </source>
</evidence>
<keyword evidence="1" id="KW-0472">Membrane</keyword>
<keyword evidence="3" id="KW-0547">Nucleotide-binding</keyword>
<protein>
    <submittedName>
        <fullName evidence="3">ATP-binding protein</fullName>
    </submittedName>
</protein>
<dbReference type="Proteomes" id="UP001322744">
    <property type="component" value="Chromosome"/>
</dbReference>
<gene>
    <name evidence="3" type="ORF">SOJ16_000906</name>
</gene>
<name>A0ABZ0U6J4_9FIRM</name>
<dbReference type="Pfam" id="PF01695">
    <property type="entry name" value="IstB_IS21"/>
    <property type="match status" value="1"/>
</dbReference>
<organism evidence="3 4">
    <name type="scientific">Anaerocellum danielii</name>
    <dbReference type="NCBI Taxonomy" id="1387557"/>
    <lineage>
        <taxon>Bacteria</taxon>
        <taxon>Bacillati</taxon>
        <taxon>Bacillota</taxon>
        <taxon>Bacillota incertae sedis</taxon>
        <taxon>Caldicellulosiruptorales</taxon>
        <taxon>Caldicellulosiruptoraceae</taxon>
        <taxon>Anaerocellum</taxon>
    </lineage>
</organism>
<keyword evidence="1" id="KW-0812">Transmembrane</keyword>
<dbReference type="InterPro" id="IPR002611">
    <property type="entry name" value="IstB_ATP-bd"/>
</dbReference>
<reference evidence="3 4" key="1">
    <citation type="submission" date="2023-12" db="EMBL/GenBank/DDBJ databases">
        <authorList>
            <person name="Manesh M.J.H."/>
            <person name="Bing R.G."/>
            <person name="Willard D.J."/>
            <person name="Kelly R.M."/>
        </authorList>
    </citation>
    <scope>NUCLEOTIDE SEQUENCE [LARGE SCALE GENOMIC DNA]</scope>
    <source>
        <strain evidence="3 4">DSM 8977</strain>
    </source>
</reference>
<dbReference type="GO" id="GO:0005524">
    <property type="term" value="F:ATP binding"/>
    <property type="evidence" value="ECO:0007669"/>
    <property type="project" value="UniProtKB-KW"/>
</dbReference>
<keyword evidence="3" id="KW-0067">ATP-binding</keyword>
<sequence>MSASMGLPGTGKTYLAIALELKAVSLGYGILVTTVNRMLKDLYISRAGNSYQQKLKKIRQCGLVDFR</sequence>
<evidence type="ECO:0000313" key="4">
    <source>
        <dbReference type="Proteomes" id="UP001322744"/>
    </source>
</evidence>
<proteinExistence type="predicted"/>
<evidence type="ECO:0000259" key="2">
    <source>
        <dbReference type="Pfam" id="PF01695"/>
    </source>
</evidence>
<keyword evidence="4" id="KW-1185">Reference proteome</keyword>
<keyword evidence="1" id="KW-1133">Transmembrane helix</keyword>
<feature type="domain" description="IstB-like ATP-binding" evidence="2">
    <location>
        <begin position="5"/>
        <end position="61"/>
    </location>
</feature>
<dbReference type="EMBL" id="CP139957">
    <property type="protein sequence ID" value="WPX10124.1"/>
    <property type="molecule type" value="Genomic_DNA"/>
</dbReference>
<dbReference type="InterPro" id="IPR027417">
    <property type="entry name" value="P-loop_NTPase"/>
</dbReference>
<dbReference type="Gene3D" id="3.40.50.300">
    <property type="entry name" value="P-loop containing nucleotide triphosphate hydrolases"/>
    <property type="match status" value="1"/>
</dbReference>
<evidence type="ECO:0000256" key="1">
    <source>
        <dbReference type="SAM" id="Phobius"/>
    </source>
</evidence>
<accession>A0ABZ0U6J4</accession>
<feature type="transmembrane region" description="Helical" evidence="1">
    <location>
        <begin position="14"/>
        <end position="36"/>
    </location>
</feature>
<dbReference type="RefSeq" id="WP_307190326.1">
    <property type="nucleotide sequence ID" value="NZ_CP139957.1"/>
</dbReference>
<dbReference type="SUPFAM" id="SSF52540">
    <property type="entry name" value="P-loop containing nucleoside triphosphate hydrolases"/>
    <property type="match status" value="1"/>
</dbReference>